<keyword evidence="2" id="KW-1185">Reference proteome</keyword>
<organism evidence="1 2">
    <name type="scientific">Pholiota conissans</name>
    <dbReference type="NCBI Taxonomy" id="109636"/>
    <lineage>
        <taxon>Eukaryota</taxon>
        <taxon>Fungi</taxon>
        <taxon>Dikarya</taxon>
        <taxon>Basidiomycota</taxon>
        <taxon>Agaricomycotina</taxon>
        <taxon>Agaricomycetes</taxon>
        <taxon>Agaricomycetidae</taxon>
        <taxon>Agaricales</taxon>
        <taxon>Agaricineae</taxon>
        <taxon>Strophariaceae</taxon>
        <taxon>Pholiota</taxon>
    </lineage>
</organism>
<dbReference type="AlphaFoldDB" id="A0A9P6D130"/>
<evidence type="ECO:0000313" key="2">
    <source>
        <dbReference type="Proteomes" id="UP000807469"/>
    </source>
</evidence>
<dbReference type="EMBL" id="MU155205">
    <property type="protein sequence ID" value="KAF9479845.1"/>
    <property type="molecule type" value="Genomic_DNA"/>
</dbReference>
<proteinExistence type="predicted"/>
<reference evidence="1" key="1">
    <citation type="submission" date="2020-11" db="EMBL/GenBank/DDBJ databases">
        <authorList>
            <consortium name="DOE Joint Genome Institute"/>
            <person name="Ahrendt S."/>
            <person name="Riley R."/>
            <person name="Andreopoulos W."/>
            <person name="Labutti K."/>
            <person name="Pangilinan J."/>
            <person name="Ruiz-Duenas F.J."/>
            <person name="Barrasa J.M."/>
            <person name="Sanchez-Garcia M."/>
            <person name="Camarero S."/>
            <person name="Miyauchi S."/>
            <person name="Serrano A."/>
            <person name="Linde D."/>
            <person name="Babiker R."/>
            <person name="Drula E."/>
            <person name="Ayuso-Fernandez I."/>
            <person name="Pacheco R."/>
            <person name="Padilla G."/>
            <person name="Ferreira P."/>
            <person name="Barriuso J."/>
            <person name="Kellner H."/>
            <person name="Castanera R."/>
            <person name="Alfaro M."/>
            <person name="Ramirez L."/>
            <person name="Pisabarro A.G."/>
            <person name="Kuo A."/>
            <person name="Tritt A."/>
            <person name="Lipzen A."/>
            <person name="He G."/>
            <person name="Yan M."/>
            <person name="Ng V."/>
            <person name="Cullen D."/>
            <person name="Martin F."/>
            <person name="Rosso M.-N."/>
            <person name="Henrissat B."/>
            <person name="Hibbett D."/>
            <person name="Martinez A.T."/>
            <person name="Grigoriev I.V."/>
        </authorList>
    </citation>
    <scope>NUCLEOTIDE SEQUENCE</scope>
    <source>
        <strain evidence="1">CIRM-BRFM 674</strain>
    </source>
</reference>
<accession>A0A9P6D130</accession>
<evidence type="ECO:0000313" key="1">
    <source>
        <dbReference type="EMBL" id="KAF9479845.1"/>
    </source>
</evidence>
<dbReference type="Proteomes" id="UP000807469">
    <property type="component" value="Unassembled WGS sequence"/>
</dbReference>
<name>A0A9P6D130_9AGAR</name>
<protein>
    <submittedName>
        <fullName evidence="1">Uncharacterized protein</fullName>
    </submittedName>
</protein>
<comment type="caution">
    <text evidence="1">The sequence shown here is derived from an EMBL/GenBank/DDBJ whole genome shotgun (WGS) entry which is preliminary data.</text>
</comment>
<gene>
    <name evidence="1" type="ORF">BDN70DRAFT_894664</name>
</gene>
<sequence>MLLLLYRSPSPFAGDLPKSLATFSGPAPCSLLHPILPVLYNLGQILRLEMIWVLALHVLVNAIFGRLLVPVRLARELHIWSDVSHPRDKISLVAHSRTWPGGTAILPCWEQNEATNQWDMTPGMFIAGLGAWVPFGVREEVVEVVEIAEDADLEVDQADLTPFQVPLLLSEVDGLLKCGI</sequence>